<dbReference type="InterPro" id="IPR013078">
    <property type="entry name" value="His_Pase_superF_clade-1"/>
</dbReference>
<evidence type="ECO:0000256" key="7">
    <source>
        <dbReference type="PIRSR" id="PIRSR613078-3"/>
    </source>
</evidence>
<evidence type="ECO:0000256" key="5">
    <source>
        <dbReference type="PIRSR" id="PIRSR613078-1"/>
    </source>
</evidence>
<dbReference type="GO" id="GO:0006096">
    <property type="term" value="P:glycolytic process"/>
    <property type="evidence" value="ECO:0007669"/>
    <property type="project" value="UniProtKB-KW"/>
</dbReference>
<feature type="active site" description="Proton donor/acceptor" evidence="5">
    <location>
        <position position="106"/>
    </location>
</feature>
<feature type="binding site" evidence="6">
    <location>
        <begin position="133"/>
        <end position="134"/>
    </location>
    <ligand>
        <name>substrate</name>
    </ligand>
</feature>
<evidence type="ECO:0000256" key="4">
    <source>
        <dbReference type="ARBA" id="ARBA00023235"/>
    </source>
</evidence>
<feature type="binding site" evidence="6">
    <location>
        <begin position="106"/>
        <end position="109"/>
    </location>
    <ligand>
        <name>substrate</name>
    </ligand>
</feature>
<feature type="binding site" evidence="6">
    <location>
        <position position="79"/>
    </location>
    <ligand>
        <name>substrate</name>
    </ligand>
</feature>
<feature type="binding site" evidence="6">
    <location>
        <begin position="27"/>
        <end position="34"/>
    </location>
    <ligand>
        <name>substrate</name>
    </ligand>
</feature>
<dbReference type="NCBIfam" id="TIGR01258">
    <property type="entry name" value="pgm_1"/>
    <property type="match status" value="1"/>
</dbReference>
<accession>A0A9W7GLF1</accession>
<feature type="site" description="Transition state stabilizer" evidence="7">
    <location>
        <position position="200"/>
    </location>
</feature>
<evidence type="ECO:0000256" key="6">
    <source>
        <dbReference type="PIRSR" id="PIRSR613078-2"/>
    </source>
</evidence>
<keyword evidence="3" id="KW-0324">Glycolysis</keyword>
<keyword evidence="9" id="KW-1185">Reference proteome</keyword>
<evidence type="ECO:0000313" key="9">
    <source>
        <dbReference type="Proteomes" id="UP001165065"/>
    </source>
</evidence>
<evidence type="ECO:0000256" key="1">
    <source>
        <dbReference type="ARBA" id="ARBA00006717"/>
    </source>
</evidence>
<organism evidence="8 9">
    <name type="scientific">Triparma columacea</name>
    <dbReference type="NCBI Taxonomy" id="722753"/>
    <lineage>
        <taxon>Eukaryota</taxon>
        <taxon>Sar</taxon>
        <taxon>Stramenopiles</taxon>
        <taxon>Ochrophyta</taxon>
        <taxon>Bolidophyceae</taxon>
        <taxon>Parmales</taxon>
        <taxon>Triparmaceae</taxon>
        <taxon>Triparma</taxon>
    </lineage>
</organism>
<keyword evidence="4" id="KW-0413">Isomerase</keyword>
<dbReference type="HAMAP" id="MF_01039">
    <property type="entry name" value="PGAM_GpmA"/>
    <property type="match status" value="1"/>
</dbReference>
<protein>
    <recommendedName>
        <fullName evidence="2">phosphoglycerate mutase (2,3-diphosphoglycerate-dependent)</fullName>
        <ecNumber evidence="2">5.4.2.11</ecNumber>
    </recommendedName>
</protein>
<evidence type="ECO:0000256" key="2">
    <source>
        <dbReference type="ARBA" id="ARBA00012028"/>
    </source>
</evidence>
<comment type="caution">
    <text evidence="8">The sequence shown here is derived from an EMBL/GenBank/DDBJ whole genome shotgun (WGS) entry which is preliminary data.</text>
</comment>
<dbReference type="AlphaFoldDB" id="A0A9W7GLF1"/>
<dbReference type="GO" id="GO:0004619">
    <property type="term" value="F:phosphoglycerate mutase activity"/>
    <property type="evidence" value="ECO:0007669"/>
    <property type="project" value="UniProtKB-EC"/>
</dbReference>
<feature type="binding site" evidence="6">
    <location>
        <position position="117"/>
    </location>
    <ligand>
        <name>substrate</name>
    </ligand>
</feature>
<feature type="active site" description="Tele-phosphohistidine intermediate" evidence="5">
    <location>
        <position position="28"/>
    </location>
</feature>
<sequence length="310" mass="35599">MTKEPTLIPKIENTLNENTNYNLIFLRHGQSTWNRDNRFIGWTDTPLTSDGVLEARVAGSIMKECGVQIDEVHTSMLRRSIRTVNLVLMELGQEYVPVYKHWRLNERSYGALVGSNKKEMSKLHGPEQLKQWRRGYDTPPPPMDEQHEFHPRKLKRYREIKDIIPDCESLKDTVGRSSVYWDTVVAPSLKAGKTVLIVGHENNLRSLIMRLEGIKPSDIINLSLPRAVPLCYTVDSSLQPVNEREDGGKDKATGFLTGKWLGGDEAVGETLERDNKNVYDVKVEENLELEGGKERGEKWRKWKEERMEGE</sequence>
<dbReference type="InterPro" id="IPR005952">
    <property type="entry name" value="Phosphogly_mut1"/>
</dbReference>
<dbReference type="OrthoDB" id="354304at2759"/>
<gene>
    <name evidence="8" type="ORF">TrCOL_g4967</name>
</gene>
<dbReference type="EC" id="5.4.2.11" evidence="2"/>
<reference evidence="9" key="1">
    <citation type="journal article" date="2023" name="Commun. Biol.">
        <title>Genome analysis of Parmales, the sister group of diatoms, reveals the evolutionary specialization of diatoms from phago-mixotrophs to photoautotrophs.</title>
        <authorList>
            <person name="Ban H."/>
            <person name="Sato S."/>
            <person name="Yoshikawa S."/>
            <person name="Yamada K."/>
            <person name="Nakamura Y."/>
            <person name="Ichinomiya M."/>
            <person name="Sato N."/>
            <person name="Blanc-Mathieu R."/>
            <person name="Endo H."/>
            <person name="Kuwata A."/>
            <person name="Ogata H."/>
        </authorList>
    </citation>
    <scope>NUCLEOTIDE SEQUENCE [LARGE SCALE GENOMIC DNA]</scope>
</reference>
<dbReference type="Pfam" id="PF00300">
    <property type="entry name" value="His_Phos_1"/>
    <property type="match status" value="1"/>
</dbReference>
<dbReference type="InterPro" id="IPR029033">
    <property type="entry name" value="His_PPase_superfam"/>
</dbReference>
<dbReference type="Proteomes" id="UP001165065">
    <property type="component" value="Unassembled WGS sequence"/>
</dbReference>
<comment type="similarity">
    <text evidence="1">Belongs to the phosphoglycerate mutase family. BPG-dependent PGAM subfamily.</text>
</comment>
<dbReference type="PANTHER" id="PTHR11931">
    <property type="entry name" value="PHOSPHOGLYCERATE MUTASE"/>
    <property type="match status" value="1"/>
</dbReference>
<dbReference type="EMBL" id="BRYA01000281">
    <property type="protein sequence ID" value="GMI46112.1"/>
    <property type="molecule type" value="Genomic_DNA"/>
</dbReference>
<proteinExistence type="inferred from homology"/>
<dbReference type="SUPFAM" id="SSF53254">
    <property type="entry name" value="Phosphoglycerate mutase-like"/>
    <property type="match status" value="1"/>
</dbReference>
<evidence type="ECO:0000313" key="8">
    <source>
        <dbReference type="EMBL" id="GMI46112.1"/>
    </source>
</evidence>
<dbReference type="CDD" id="cd07067">
    <property type="entry name" value="HP_PGM_like"/>
    <property type="match status" value="1"/>
</dbReference>
<evidence type="ECO:0000256" key="3">
    <source>
        <dbReference type="ARBA" id="ARBA00023152"/>
    </source>
</evidence>
<dbReference type="SMART" id="SM00855">
    <property type="entry name" value="PGAM"/>
    <property type="match status" value="1"/>
</dbReference>
<name>A0A9W7GLF1_9STRA</name>
<dbReference type="Gene3D" id="3.40.50.1240">
    <property type="entry name" value="Phosphoglycerate mutase-like"/>
    <property type="match status" value="1"/>
</dbReference>